<dbReference type="Gene3D" id="3.10.105.10">
    <property type="entry name" value="Dipeptide-binding Protein, Domain 3"/>
    <property type="match status" value="1"/>
</dbReference>
<sequence length="502" mass="55012">MRNRLILSALTAAFLSMPPVAQAEVGNNPETLAIAGILDNDTFDRAGLSIGHRAQYWMPVFDTLLYTAPDGKTMPNLATEWHFNGDGTELTLKLREGVKFTDGTPFNAEAVKANLEYLRDGVGQNTWMAGAVKNVEIVGPAELKLHLKEPDPGMLFNLATVGGAMASPATLGKADSKMLPIGSGPYVYDTARSVTGRQYVYKRNPDYWNAGAFPFETMTITPINDLSARMNALKSGQVDAAAGEGQVVPEAEASKLTVSRLPVDWLGLFLSDRDGKMVKALSDVRVRRALNMAFDEKAILKFVARGYGEVTDQPFVPPSEAFDPSLDGTYHYDPKAARGLLAEAGYPNGFSVTMPDIGTLASYTPIITQQLKDIGVTVNWVKVPPNVTIAELLSGKYPMFLFRLGSQSPWADFNKFAFANSPWNTSKAKDEKLEALLKTAQYTPPGKEQNAAMQAANRYMVENAFFAPWFRIDSIYISNAEVKVQMQAQNIVPWPRNYAPSK</sequence>
<dbReference type="PROSITE" id="PS01040">
    <property type="entry name" value="SBP_BACTERIAL_5"/>
    <property type="match status" value="1"/>
</dbReference>
<dbReference type="GO" id="GO:1904680">
    <property type="term" value="F:peptide transmembrane transporter activity"/>
    <property type="evidence" value="ECO:0007669"/>
    <property type="project" value="TreeGrafter"/>
</dbReference>
<geneLocation type="plasmid" evidence="7">
    <name>II</name>
</geneLocation>
<gene>
    <name evidence="6" type="primary">yliB</name>
    <name evidence="6" type="ORF">RG540_PA14230</name>
</gene>
<dbReference type="AlphaFoldDB" id="A0A068T1X6"/>
<dbReference type="EMBL" id="HG938354">
    <property type="protein sequence ID" value="CDN52099.1"/>
    <property type="molecule type" value="Genomic_DNA"/>
</dbReference>
<comment type="similarity">
    <text evidence="2">Belongs to the bacterial solute-binding protein 5 family.</text>
</comment>
<reference evidence="7" key="1">
    <citation type="journal article" date="2014" name="BMC Genomics">
        <title>Genome sequencing of two Neorhizobium galegae strains reveals a noeT gene responsible for the unusual acetylation of the nodulation factors.</title>
        <authorList>
            <person name="Osterman J."/>
            <person name="Marsh J."/>
            <person name="Laine P.K."/>
            <person name="Zeng Z."/>
            <person name="Alatalo E."/>
            <person name="Sullivan J.T."/>
            <person name="Young J.P."/>
            <person name="Thomas-Oates J."/>
            <person name="Paulin L."/>
            <person name="Lindstrom K."/>
        </authorList>
    </citation>
    <scope>NUCLEOTIDE SEQUENCE [LARGE SCALE GENOMIC DNA]</scope>
    <source>
        <strain evidence="7">HAMBI 540</strain>
    </source>
</reference>
<dbReference type="InterPro" id="IPR030678">
    <property type="entry name" value="Peptide/Ni-bd"/>
</dbReference>
<dbReference type="eggNOG" id="COG0747">
    <property type="taxonomic scope" value="Bacteria"/>
</dbReference>
<evidence type="ECO:0000256" key="4">
    <source>
        <dbReference type="SAM" id="SignalP"/>
    </source>
</evidence>
<dbReference type="InterPro" id="IPR000914">
    <property type="entry name" value="SBP_5_dom"/>
</dbReference>
<keyword evidence="7" id="KW-1185">Reference proteome</keyword>
<dbReference type="Proteomes" id="UP000028181">
    <property type="component" value="Plasmid pHAMBI540a"/>
</dbReference>
<keyword evidence="6" id="KW-0614">Plasmid</keyword>
<organism evidence="6 7">
    <name type="scientific">Neorhizobium galegae bv. orientalis str. HAMBI 540</name>
    <dbReference type="NCBI Taxonomy" id="1028800"/>
    <lineage>
        <taxon>Bacteria</taxon>
        <taxon>Pseudomonadati</taxon>
        <taxon>Pseudomonadota</taxon>
        <taxon>Alphaproteobacteria</taxon>
        <taxon>Hyphomicrobiales</taxon>
        <taxon>Rhizobiaceae</taxon>
        <taxon>Rhizobium/Agrobacterium group</taxon>
        <taxon>Neorhizobium</taxon>
    </lineage>
</organism>
<dbReference type="HOGENOM" id="CLU_017028_7_3_5"/>
<dbReference type="GO" id="GO:0030288">
    <property type="term" value="C:outer membrane-bounded periplasmic space"/>
    <property type="evidence" value="ECO:0007669"/>
    <property type="project" value="UniProtKB-ARBA"/>
</dbReference>
<evidence type="ECO:0000313" key="6">
    <source>
        <dbReference type="EMBL" id="CDN52099.1"/>
    </source>
</evidence>
<dbReference type="SUPFAM" id="SSF53850">
    <property type="entry name" value="Periplasmic binding protein-like II"/>
    <property type="match status" value="1"/>
</dbReference>
<proteinExistence type="inferred from homology"/>
<evidence type="ECO:0000256" key="1">
    <source>
        <dbReference type="ARBA" id="ARBA00004418"/>
    </source>
</evidence>
<feature type="chain" id="PRO_5001656551" evidence="4">
    <location>
        <begin position="24"/>
        <end position="502"/>
    </location>
</feature>
<dbReference type="Gene3D" id="3.40.190.10">
    <property type="entry name" value="Periplasmic binding protein-like II"/>
    <property type="match status" value="1"/>
</dbReference>
<dbReference type="OrthoDB" id="9803988at2"/>
<evidence type="ECO:0000313" key="7">
    <source>
        <dbReference type="Proteomes" id="UP000028181"/>
    </source>
</evidence>
<dbReference type="GO" id="GO:0015833">
    <property type="term" value="P:peptide transport"/>
    <property type="evidence" value="ECO:0007669"/>
    <property type="project" value="TreeGrafter"/>
</dbReference>
<evidence type="ECO:0000259" key="5">
    <source>
        <dbReference type="Pfam" id="PF00496"/>
    </source>
</evidence>
<name>A0A068T1X6_NEOGA</name>
<evidence type="ECO:0000256" key="2">
    <source>
        <dbReference type="ARBA" id="ARBA00005695"/>
    </source>
</evidence>
<dbReference type="PATRIC" id="fig|1028800.3.peg.6071"/>
<accession>A0A068T1X6</accession>
<dbReference type="RefSeq" id="WP_041365885.1">
    <property type="nucleotide sequence ID" value="NZ_HG938354.1"/>
</dbReference>
<keyword evidence="3 4" id="KW-0732">Signal</keyword>
<dbReference type="InterPro" id="IPR039424">
    <property type="entry name" value="SBP_5"/>
</dbReference>
<dbReference type="KEGG" id="ngg:RG540_PA14230"/>
<feature type="signal peptide" evidence="4">
    <location>
        <begin position="1"/>
        <end position="23"/>
    </location>
</feature>
<dbReference type="GeneID" id="24260068"/>
<protein>
    <submittedName>
        <fullName evidence="6">Putative binding protein YliB</fullName>
    </submittedName>
</protein>
<dbReference type="PANTHER" id="PTHR30290">
    <property type="entry name" value="PERIPLASMIC BINDING COMPONENT OF ABC TRANSPORTER"/>
    <property type="match status" value="1"/>
</dbReference>
<evidence type="ECO:0000256" key="3">
    <source>
        <dbReference type="ARBA" id="ARBA00022729"/>
    </source>
</evidence>
<dbReference type="InterPro" id="IPR023765">
    <property type="entry name" value="SBP_5_CS"/>
</dbReference>
<feature type="domain" description="Solute-binding protein family 5" evidence="5">
    <location>
        <begin position="73"/>
        <end position="414"/>
    </location>
</feature>
<dbReference type="PIRSF" id="PIRSF002741">
    <property type="entry name" value="MppA"/>
    <property type="match status" value="1"/>
</dbReference>
<dbReference type="GO" id="GO:0043190">
    <property type="term" value="C:ATP-binding cassette (ABC) transporter complex"/>
    <property type="evidence" value="ECO:0007669"/>
    <property type="project" value="InterPro"/>
</dbReference>
<comment type="subcellular location">
    <subcellularLocation>
        <location evidence="1">Periplasm</location>
    </subcellularLocation>
</comment>
<dbReference type="Pfam" id="PF00496">
    <property type="entry name" value="SBP_bac_5"/>
    <property type="match status" value="1"/>
</dbReference>